<keyword evidence="1" id="KW-0812">Transmembrane</keyword>
<dbReference type="AlphaFoldDB" id="C8VHY6"/>
<proteinExistence type="predicted"/>
<dbReference type="Proteomes" id="UP000000560">
    <property type="component" value="Chromosome VI"/>
</dbReference>
<dbReference type="EMBL" id="BN001306">
    <property type="protein sequence ID" value="CBF82974.1"/>
    <property type="molecule type" value="Genomic_DNA"/>
</dbReference>
<protein>
    <submittedName>
        <fullName evidence="2">Uncharacterized protein</fullName>
    </submittedName>
</protein>
<reference evidence="3" key="2">
    <citation type="journal article" date="2009" name="Fungal Genet. Biol.">
        <title>The 2008 update of the Aspergillus nidulans genome annotation: a community effort.</title>
        <authorList>
            <person name="Wortman J.R."/>
            <person name="Gilsenan J.M."/>
            <person name="Joardar V."/>
            <person name="Deegan J."/>
            <person name="Clutterbuck J."/>
            <person name="Andersen M.R."/>
            <person name="Archer D."/>
            <person name="Bencina M."/>
            <person name="Braus G."/>
            <person name="Coutinho P."/>
            <person name="von Dohren H."/>
            <person name="Doonan J."/>
            <person name="Driessen A.J."/>
            <person name="Durek P."/>
            <person name="Espeso E."/>
            <person name="Fekete E."/>
            <person name="Flipphi M."/>
            <person name="Estrada C.G."/>
            <person name="Geysens S."/>
            <person name="Goldman G."/>
            <person name="de Groot P.W."/>
            <person name="Hansen K."/>
            <person name="Harris S.D."/>
            <person name="Heinekamp T."/>
            <person name="Helmstaedt K."/>
            <person name="Henrissat B."/>
            <person name="Hofmann G."/>
            <person name="Homan T."/>
            <person name="Horio T."/>
            <person name="Horiuchi H."/>
            <person name="James S."/>
            <person name="Jones M."/>
            <person name="Karaffa L."/>
            <person name="Karanyi Z."/>
            <person name="Kato M."/>
            <person name="Keller N."/>
            <person name="Kelly D.E."/>
            <person name="Kiel J.A."/>
            <person name="Kim J.M."/>
            <person name="van der Klei I.J."/>
            <person name="Klis F.M."/>
            <person name="Kovalchuk A."/>
            <person name="Krasevec N."/>
            <person name="Kubicek C.P."/>
            <person name="Liu B."/>
            <person name="Maccabe A."/>
            <person name="Meyer V."/>
            <person name="Mirabito P."/>
            <person name="Miskei M."/>
            <person name="Mos M."/>
            <person name="Mullins J."/>
            <person name="Nelson D.R."/>
            <person name="Nielsen J."/>
            <person name="Oakley B.R."/>
            <person name="Osmani S.A."/>
            <person name="Pakula T."/>
            <person name="Paszewski A."/>
            <person name="Paulsen I."/>
            <person name="Pilsyk S."/>
            <person name="Pocsi I."/>
            <person name="Punt P.J."/>
            <person name="Ram A.F."/>
            <person name="Ren Q."/>
            <person name="Robellet X."/>
            <person name="Robson G."/>
            <person name="Seiboth B."/>
            <person name="van Solingen P."/>
            <person name="Specht T."/>
            <person name="Sun J."/>
            <person name="Taheri-Talesh N."/>
            <person name="Takeshita N."/>
            <person name="Ussery D."/>
            <person name="vanKuyk P.A."/>
            <person name="Visser H."/>
            <person name="van de Vondervoort P.J."/>
            <person name="de Vries R.P."/>
            <person name="Walton J."/>
            <person name="Xiang X."/>
            <person name="Xiong Y."/>
            <person name="Zeng A.P."/>
            <person name="Brandt B.W."/>
            <person name="Cornell M.J."/>
            <person name="van den Hondel C.A."/>
            <person name="Visser J."/>
            <person name="Oliver S.G."/>
            <person name="Turner G."/>
        </authorList>
    </citation>
    <scope>GENOME REANNOTATION</scope>
    <source>
        <strain evidence="3">FGSC A4 / ATCC 38163 / CBS 112.46 / NRRL 194 / M139</strain>
    </source>
</reference>
<dbReference type="GeneID" id="74896978"/>
<organism evidence="2 3">
    <name type="scientific">Emericella nidulans (strain FGSC A4 / ATCC 38163 / CBS 112.46 / NRRL 194 / M139)</name>
    <name type="common">Aspergillus nidulans</name>
    <dbReference type="NCBI Taxonomy" id="227321"/>
    <lineage>
        <taxon>Eukaryota</taxon>
        <taxon>Fungi</taxon>
        <taxon>Dikarya</taxon>
        <taxon>Ascomycota</taxon>
        <taxon>Pezizomycotina</taxon>
        <taxon>Eurotiomycetes</taxon>
        <taxon>Eurotiomycetidae</taxon>
        <taxon>Eurotiales</taxon>
        <taxon>Aspergillaceae</taxon>
        <taxon>Aspergillus</taxon>
        <taxon>Aspergillus subgen. Nidulantes</taxon>
    </lineage>
</organism>
<dbReference type="KEGG" id="ani:ANIA_11383"/>
<name>C8VHY6_EMENI</name>
<keyword evidence="3" id="KW-1185">Reference proteome</keyword>
<sequence>MANFYIAMAFLALISGFPYWEWIRTNLFDR</sequence>
<evidence type="ECO:0000313" key="3">
    <source>
        <dbReference type="Proteomes" id="UP000000560"/>
    </source>
</evidence>
<accession>C8VHY6</accession>
<dbReference type="HOGENOM" id="CLU_3406370_0_0_1"/>
<evidence type="ECO:0000256" key="1">
    <source>
        <dbReference type="SAM" id="Phobius"/>
    </source>
</evidence>
<evidence type="ECO:0000313" key="2">
    <source>
        <dbReference type="EMBL" id="CBF82974.1"/>
    </source>
</evidence>
<feature type="transmembrane region" description="Helical" evidence="1">
    <location>
        <begin position="6"/>
        <end position="23"/>
    </location>
</feature>
<reference evidence="3" key="1">
    <citation type="journal article" date="2005" name="Nature">
        <title>Sequencing of Aspergillus nidulans and comparative analysis with A. fumigatus and A. oryzae.</title>
        <authorList>
            <person name="Galagan J.E."/>
            <person name="Calvo S.E."/>
            <person name="Cuomo C."/>
            <person name="Ma L.J."/>
            <person name="Wortman J.R."/>
            <person name="Batzoglou S."/>
            <person name="Lee S.I."/>
            <person name="Basturkmen M."/>
            <person name="Spevak C.C."/>
            <person name="Clutterbuck J."/>
            <person name="Kapitonov V."/>
            <person name="Jurka J."/>
            <person name="Scazzocchio C."/>
            <person name="Farman M."/>
            <person name="Butler J."/>
            <person name="Purcell S."/>
            <person name="Harris S."/>
            <person name="Braus G.H."/>
            <person name="Draht O."/>
            <person name="Busch S."/>
            <person name="D'Enfert C."/>
            <person name="Bouchier C."/>
            <person name="Goldman G.H."/>
            <person name="Bell-Pedersen D."/>
            <person name="Griffiths-Jones S."/>
            <person name="Doonan J.H."/>
            <person name="Yu J."/>
            <person name="Vienken K."/>
            <person name="Pain A."/>
            <person name="Freitag M."/>
            <person name="Selker E.U."/>
            <person name="Archer D.B."/>
            <person name="Penalva M.A."/>
            <person name="Oakley B.R."/>
            <person name="Momany M."/>
            <person name="Tanaka T."/>
            <person name="Kumagai T."/>
            <person name="Asai K."/>
            <person name="Machida M."/>
            <person name="Nierman W.C."/>
            <person name="Denning D.W."/>
            <person name="Caddick M."/>
            <person name="Hynes M."/>
            <person name="Paoletti M."/>
            <person name="Fischer R."/>
            <person name="Miller B."/>
            <person name="Dyer P."/>
            <person name="Sachs M.S."/>
            <person name="Osmani S.A."/>
            <person name="Birren B.W."/>
        </authorList>
    </citation>
    <scope>NUCLEOTIDE SEQUENCE [LARGE SCALE GENOMIC DNA]</scope>
    <source>
        <strain evidence="3">FGSC A4 / ATCC 38163 / CBS 112.46 / NRRL 194 / M139</strain>
    </source>
</reference>
<gene>
    <name evidence="2" type="ORF">ANIA_11383</name>
</gene>
<dbReference type="RefSeq" id="XP_050468411.1">
    <property type="nucleotide sequence ID" value="XM_050612496.1"/>
</dbReference>
<keyword evidence="1" id="KW-1133">Transmembrane helix</keyword>
<dbReference type="InParanoid" id="C8VHY6"/>
<keyword evidence="1" id="KW-0472">Membrane</keyword>